<dbReference type="STRING" id="714943.Mucpa_5205"/>
<dbReference type="OrthoDB" id="1523452at2"/>
<reference evidence="1" key="1">
    <citation type="submission" date="2011-09" db="EMBL/GenBank/DDBJ databases">
        <title>The permanent draft genome of Mucilaginibacter paludis DSM 18603.</title>
        <authorList>
            <consortium name="US DOE Joint Genome Institute (JGI-PGF)"/>
            <person name="Lucas S."/>
            <person name="Han J."/>
            <person name="Lapidus A."/>
            <person name="Bruce D."/>
            <person name="Goodwin L."/>
            <person name="Pitluck S."/>
            <person name="Peters L."/>
            <person name="Kyrpides N."/>
            <person name="Mavromatis K."/>
            <person name="Ivanova N."/>
            <person name="Mikhailova N."/>
            <person name="Held B."/>
            <person name="Detter J.C."/>
            <person name="Tapia R."/>
            <person name="Han C."/>
            <person name="Land M."/>
            <person name="Hauser L."/>
            <person name="Markowitz V."/>
            <person name="Cheng J.-F."/>
            <person name="Hugenholtz P."/>
            <person name="Woyke T."/>
            <person name="Wu D."/>
            <person name="Tindall B."/>
            <person name="Brambilla E."/>
            <person name="Klenk H.-P."/>
            <person name="Eisen J.A."/>
        </authorList>
    </citation>
    <scope>NUCLEOTIDE SEQUENCE [LARGE SCALE GENOMIC DNA]</scope>
    <source>
        <strain evidence="1">DSM 18603</strain>
    </source>
</reference>
<dbReference type="InterPro" id="IPR014985">
    <property type="entry name" value="WbqC"/>
</dbReference>
<evidence type="ECO:0000313" key="1">
    <source>
        <dbReference type="EMBL" id="EHQ29280.1"/>
    </source>
</evidence>
<evidence type="ECO:0000313" key="2">
    <source>
        <dbReference type="Proteomes" id="UP000002774"/>
    </source>
</evidence>
<sequence length="203" mass="24435">MTEEGAILPMFYLPPVEYFIQLNKHKSNFLVEREENFIKQTYRNRAHIYSPDGVLALTVPVAKGAKVHTKVKDVKISYDFDWQRLHWLSLQNCYRRSAYFEYYEDDLAPFYHNKYEYLFDFNEQQLQLILKLTKIKADIKFTDDYIAEYPDQEDFRLIINPKKSNPFNQKTYFQLFEERQGFLKNLSIVDLLFNHGPQALNYL</sequence>
<dbReference type="Pfam" id="PF08889">
    <property type="entry name" value="WbqC"/>
    <property type="match status" value="1"/>
</dbReference>
<dbReference type="Proteomes" id="UP000002774">
    <property type="component" value="Chromosome"/>
</dbReference>
<dbReference type="eggNOG" id="COG0224">
    <property type="taxonomic scope" value="Bacteria"/>
</dbReference>
<name>H1Y3C5_9SPHI</name>
<protein>
    <submittedName>
        <fullName evidence="1">WbqC-like family protein</fullName>
    </submittedName>
</protein>
<accession>H1Y3C5</accession>
<dbReference type="RefSeq" id="WP_008510376.1">
    <property type="nucleotide sequence ID" value="NZ_CM001403.1"/>
</dbReference>
<organism evidence="1 2">
    <name type="scientific">Mucilaginibacter paludis DSM 18603</name>
    <dbReference type="NCBI Taxonomy" id="714943"/>
    <lineage>
        <taxon>Bacteria</taxon>
        <taxon>Pseudomonadati</taxon>
        <taxon>Bacteroidota</taxon>
        <taxon>Sphingobacteriia</taxon>
        <taxon>Sphingobacteriales</taxon>
        <taxon>Sphingobacteriaceae</taxon>
        <taxon>Mucilaginibacter</taxon>
    </lineage>
</organism>
<keyword evidence="2" id="KW-1185">Reference proteome</keyword>
<dbReference type="AlphaFoldDB" id="H1Y3C5"/>
<dbReference type="EMBL" id="CM001403">
    <property type="protein sequence ID" value="EHQ29280.1"/>
    <property type="molecule type" value="Genomic_DNA"/>
</dbReference>
<dbReference type="HOGENOM" id="CLU_079350_1_0_10"/>
<proteinExistence type="predicted"/>
<gene>
    <name evidence="1" type="ORF">Mucpa_5205</name>
</gene>